<accession>A0AAV7JTV1</accession>
<evidence type="ECO:0000313" key="2">
    <source>
        <dbReference type="Proteomes" id="UP001165289"/>
    </source>
</evidence>
<reference evidence="1 2" key="1">
    <citation type="journal article" date="2023" name="BMC Biol.">
        <title>The compact genome of the sponge Oopsacas minuta (Hexactinellida) is lacking key metazoan core genes.</title>
        <authorList>
            <person name="Santini S."/>
            <person name="Schenkelaars Q."/>
            <person name="Jourda C."/>
            <person name="Duchesne M."/>
            <person name="Belahbib H."/>
            <person name="Rocher C."/>
            <person name="Selva M."/>
            <person name="Riesgo A."/>
            <person name="Vervoort M."/>
            <person name="Leys S.P."/>
            <person name="Kodjabachian L."/>
            <person name="Le Bivic A."/>
            <person name="Borchiellini C."/>
            <person name="Claverie J.M."/>
            <person name="Renard E."/>
        </authorList>
    </citation>
    <scope>NUCLEOTIDE SEQUENCE [LARGE SCALE GENOMIC DNA]</scope>
    <source>
        <strain evidence="1">SPO-2</strain>
    </source>
</reference>
<evidence type="ECO:0000313" key="1">
    <source>
        <dbReference type="EMBL" id="KAI6652349.1"/>
    </source>
</evidence>
<keyword evidence="2" id="KW-1185">Reference proteome</keyword>
<name>A0AAV7JTV1_9METZ</name>
<dbReference type="Gene3D" id="3.30.2230.10">
    <property type="entry name" value="DUSP-like"/>
    <property type="match status" value="1"/>
</dbReference>
<gene>
    <name evidence="1" type="ORF">LOD99_7363</name>
</gene>
<protein>
    <submittedName>
        <fullName evidence="1">Uncharacterized protein</fullName>
    </submittedName>
</protein>
<dbReference type="AlphaFoldDB" id="A0AAV7JTV1"/>
<dbReference type="EMBL" id="JAKMXF010000299">
    <property type="protein sequence ID" value="KAI6652349.1"/>
    <property type="molecule type" value="Genomic_DNA"/>
</dbReference>
<sequence>MAVAFHTGSKRRISLSDTELDRDYKSPRRMNKYLSIQEARVSIQTKFGIYRQLLDNKELELLSELNQLEDINKPELTHVNADLNRLSETIGTLDDSLCTNTLKQFLEQQKSVWSKQMKILENSKELLSHVSLNYSEFDVFVENIINIVPFLSKSKFAQKLSFYMKLKPRLEEDWCVVSQKWFDSFSNSLNINNRQPNDKWEFPHSIPIDQSGIYTNGHLNINSCQMLHSKAWSMLLRFNGLTHGSSPLKRKPYFNKKTNNIQIPIAPTKHICFIGHNSGDTKFNFKHEIETFPYDTYTDILEKISIFSKRISSQSPLMYCVKFPVNIFFHIDSYIITNNHSLPYDKIRNSSCPRQIPFEVPATSVGVDSLSILFVIPDSKGRTNIKVKTNIPEFRDKMKTGGLLF</sequence>
<comment type="caution">
    <text evidence="1">The sequence shown here is derived from an EMBL/GenBank/DDBJ whole genome shotgun (WGS) entry which is preliminary data.</text>
</comment>
<dbReference type="Proteomes" id="UP001165289">
    <property type="component" value="Unassembled WGS sequence"/>
</dbReference>
<dbReference type="InterPro" id="IPR035927">
    <property type="entry name" value="DUSP-like_sf"/>
</dbReference>
<proteinExistence type="predicted"/>
<dbReference type="SUPFAM" id="SSF143791">
    <property type="entry name" value="DUSP-like"/>
    <property type="match status" value="1"/>
</dbReference>
<organism evidence="1 2">
    <name type="scientific">Oopsacas minuta</name>
    <dbReference type="NCBI Taxonomy" id="111878"/>
    <lineage>
        <taxon>Eukaryota</taxon>
        <taxon>Metazoa</taxon>
        <taxon>Porifera</taxon>
        <taxon>Hexactinellida</taxon>
        <taxon>Hexasterophora</taxon>
        <taxon>Lyssacinosida</taxon>
        <taxon>Leucopsacidae</taxon>
        <taxon>Oopsacas</taxon>
    </lineage>
</organism>